<comment type="caution">
    <text evidence="1">The sequence shown here is derived from an EMBL/GenBank/DDBJ whole genome shotgun (WGS) entry which is preliminary data.</text>
</comment>
<accession>A0AA40ERP8</accession>
<evidence type="ECO:0000313" key="1">
    <source>
        <dbReference type="EMBL" id="KAK0744297.1"/>
    </source>
</evidence>
<dbReference type="EMBL" id="JAUKTV010000002">
    <property type="protein sequence ID" value="KAK0744297.1"/>
    <property type="molecule type" value="Genomic_DNA"/>
</dbReference>
<dbReference type="AlphaFoldDB" id="A0AA40ERP8"/>
<reference evidence="1" key="1">
    <citation type="submission" date="2023-06" db="EMBL/GenBank/DDBJ databases">
        <title>Genome-scale phylogeny and comparative genomics of the fungal order Sordariales.</title>
        <authorList>
            <consortium name="Lawrence Berkeley National Laboratory"/>
            <person name="Hensen N."/>
            <person name="Bonometti L."/>
            <person name="Westerberg I."/>
            <person name="Brannstrom I.O."/>
            <person name="Guillou S."/>
            <person name="Cros-Aarteil S."/>
            <person name="Calhoun S."/>
            <person name="Haridas S."/>
            <person name="Kuo A."/>
            <person name="Mondo S."/>
            <person name="Pangilinan J."/>
            <person name="Riley R."/>
            <person name="Labutti K."/>
            <person name="Andreopoulos B."/>
            <person name="Lipzen A."/>
            <person name="Chen C."/>
            <person name="Yanf M."/>
            <person name="Daum C."/>
            <person name="Ng V."/>
            <person name="Clum A."/>
            <person name="Steindorff A."/>
            <person name="Ohm R."/>
            <person name="Martin F."/>
            <person name="Silar P."/>
            <person name="Natvig D."/>
            <person name="Lalanne C."/>
            <person name="Gautier V."/>
            <person name="Ament-Velasquez S.L."/>
            <person name="Kruys A."/>
            <person name="Hutchinson M.I."/>
            <person name="Powell A.J."/>
            <person name="Barry K."/>
            <person name="Miller A.N."/>
            <person name="Grigoriev I.V."/>
            <person name="Debuchy R."/>
            <person name="Gladieux P."/>
            <person name="Thoren M.H."/>
            <person name="Johannesson H."/>
        </authorList>
    </citation>
    <scope>NUCLEOTIDE SEQUENCE</scope>
    <source>
        <strain evidence="1">CBS 540.89</strain>
    </source>
</reference>
<dbReference type="Proteomes" id="UP001172159">
    <property type="component" value="Unassembled WGS sequence"/>
</dbReference>
<keyword evidence="2" id="KW-1185">Reference proteome</keyword>
<gene>
    <name evidence="1" type="ORF">B0T21DRAFT_407406</name>
</gene>
<proteinExistence type="predicted"/>
<organism evidence="1 2">
    <name type="scientific">Apiosordaria backusii</name>
    <dbReference type="NCBI Taxonomy" id="314023"/>
    <lineage>
        <taxon>Eukaryota</taxon>
        <taxon>Fungi</taxon>
        <taxon>Dikarya</taxon>
        <taxon>Ascomycota</taxon>
        <taxon>Pezizomycotina</taxon>
        <taxon>Sordariomycetes</taxon>
        <taxon>Sordariomycetidae</taxon>
        <taxon>Sordariales</taxon>
        <taxon>Lasiosphaeriaceae</taxon>
        <taxon>Apiosordaria</taxon>
    </lineage>
</organism>
<evidence type="ECO:0000313" key="2">
    <source>
        <dbReference type="Proteomes" id="UP001172159"/>
    </source>
</evidence>
<name>A0AA40ERP8_9PEZI</name>
<protein>
    <submittedName>
        <fullName evidence="1">Uncharacterized protein</fullName>
    </submittedName>
</protein>
<sequence length="349" mass="40706">MSLKNISLWSVATIEEQAREQIKDHRKLLDIYERIKDLPLQLPEAEMKLRHTHQTMMKNAIDHVVLRLKFYTSQHFSRHQSRLKVLGDLVACRCATARENDATLLLYYEITFLAMELVEKCQQPCFYFSEIGDTDHEAIEEIRKHMKRRYLEWEIYGVLTPLLKYIDCVAANPKCARQTEAPRITGSSIPAISSSAPMILFQPSGRRKTKCGGTDKQSCGKKWPFSVPVNTVTVQPLELPAEESELRALRDSFFNIARENIRLRLEAHSDDSISNVRQHLVLMEFFMARYHAMKEEDQVLQLYYEVVFAVMEELTDLTYVVIELIRARFDQDMFGEVRPRLWDGRNGEE</sequence>